<evidence type="ECO:0000256" key="2">
    <source>
        <dbReference type="ARBA" id="ARBA00022448"/>
    </source>
</evidence>
<organism evidence="13 14">
    <name type="scientific">Elaeophora elaphi</name>
    <dbReference type="NCBI Taxonomy" id="1147741"/>
    <lineage>
        <taxon>Eukaryota</taxon>
        <taxon>Metazoa</taxon>
        <taxon>Ecdysozoa</taxon>
        <taxon>Nematoda</taxon>
        <taxon>Chromadorea</taxon>
        <taxon>Rhabditida</taxon>
        <taxon>Spirurina</taxon>
        <taxon>Spiruromorpha</taxon>
        <taxon>Filarioidea</taxon>
        <taxon>Onchocercidae</taxon>
        <taxon>Elaeophora</taxon>
    </lineage>
</organism>
<comment type="function">
    <text evidence="10">Component of the PEX13-PEX14 docking complex, a translocon channel that specifically mediates the import of peroxisomal cargo proteins bound to PEX5 receptor. The PEX13-PEX14 docking complex forms a large import pore which can be opened to a diameter of about 9 nm. Mechanistically, PEX5 receptor along with cargo proteins associates with the PEX14 subunit of the PEX13-PEX14 docking complex in the cytosol, leading to the insertion of the receptor into the organelle membrane with the concomitant translocation of the cargo into the peroxisome matrix.</text>
</comment>
<dbReference type="PANTHER" id="PTHR23058:SF0">
    <property type="entry name" value="PEROXISOMAL MEMBRANE PROTEIN PEX14"/>
    <property type="match status" value="1"/>
</dbReference>
<protein>
    <recommendedName>
        <fullName evidence="7 10">Peroxisomal membrane protein PEX14</fullName>
    </recommendedName>
    <alternativeName>
        <fullName evidence="8 10">Peroxin-14</fullName>
    </alternativeName>
</protein>
<evidence type="ECO:0000313" key="13">
    <source>
        <dbReference type="Proteomes" id="UP000050640"/>
    </source>
</evidence>
<proteinExistence type="inferred from homology"/>
<dbReference type="PANTHER" id="PTHR23058">
    <property type="entry name" value="PEROXISOMAL MEMBRANE PROTEIN PEX14"/>
    <property type="match status" value="1"/>
</dbReference>
<comment type="similarity">
    <text evidence="1 10">Belongs to the peroxin-14 family.</text>
</comment>
<evidence type="ECO:0000256" key="7">
    <source>
        <dbReference type="ARBA" id="ARBA00029502"/>
    </source>
</evidence>
<evidence type="ECO:0000256" key="5">
    <source>
        <dbReference type="ARBA" id="ARBA00023136"/>
    </source>
</evidence>
<evidence type="ECO:0000256" key="8">
    <source>
        <dbReference type="ARBA" id="ARBA00029691"/>
    </source>
</evidence>
<dbReference type="GO" id="GO:0016560">
    <property type="term" value="P:protein import into peroxisome matrix, docking"/>
    <property type="evidence" value="ECO:0007669"/>
    <property type="project" value="UniProtKB-UniRule"/>
</dbReference>
<feature type="domain" description="Peroxisome membrane anchor protein Pex14p N-terminal" evidence="12">
    <location>
        <begin position="29"/>
        <end position="72"/>
    </location>
</feature>
<evidence type="ECO:0000256" key="4">
    <source>
        <dbReference type="ARBA" id="ARBA00023010"/>
    </source>
</evidence>
<evidence type="ECO:0000256" key="1">
    <source>
        <dbReference type="ARBA" id="ARBA00005443"/>
    </source>
</evidence>
<dbReference type="Proteomes" id="UP000050640">
    <property type="component" value="Unplaced"/>
</dbReference>
<dbReference type="AlphaFoldDB" id="A0A0R3RVP4"/>
<dbReference type="InterPro" id="IPR025655">
    <property type="entry name" value="PEX14"/>
</dbReference>
<dbReference type="Gene3D" id="1.10.10.10">
    <property type="entry name" value="Winged helix-like DNA-binding domain superfamily/Winged helix DNA-binding domain"/>
    <property type="match status" value="1"/>
</dbReference>
<evidence type="ECO:0000259" key="12">
    <source>
        <dbReference type="Pfam" id="PF04695"/>
    </source>
</evidence>
<dbReference type="InterPro" id="IPR036388">
    <property type="entry name" value="WH-like_DNA-bd_sf"/>
</dbReference>
<dbReference type="GO" id="GO:0005778">
    <property type="term" value="C:peroxisomal membrane"/>
    <property type="evidence" value="ECO:0007669"/>
    <property type="project" value="UniProtKB-SubCell"/>
</dbReference>
<keyword evidence="3 10" id="KW-0653">Protein transport</keyword>
<accession>A0A0R3RVP4</accession>
<keyword evidence="13" id="KW-1185">Reference proteome</keyword>
<evidence type="ECO:0000256" key="9">
    <source>
        <dbReference type="ARBA" id="ARBA00046271"/>
    </source>
</evidence>
<keyword evidence="2 10" id="KW-0813">Transport</keyword>
<dbReference type="STRING" id="1147741.A0A0R3RVP4"/>
<dbReference type="WBParaSite" id="EEL_0000619001-mRNA-1">
    <property type="protein sequence ID" value="EEL_0000619001-mRNA-1"/>
    <property type="gene ID" value="EEL_0000619001"/>
</dbReference>
<keyword evidence="6 10" id="KW-0576">Peroxisome</keyword>
<sequence>MDDDQKEKTSDEKDTKVTGSEERPVGIIRPEMVDIARRFMMIPKIRQTPLMQQKRFLIQKGLREDEINEAMKGLPLQQDMWHINNTSMEHAVTLDSSHDFSTRLLGINTWFRLTKYAMIISSFSYASWHMVRSYILPRFFNIPEPVDERIYLIEKKINEMQGMVGDVTTELLLKLQTVLDKQSLADRFSLQSGTTTLLDDLKKSVESITKILANKEPQSNRILARKRNAIDSLVFPRTEESGISDIYNNEHSEETSVSVETLMSVRERNDSAEAEKSVSNSDF</sequence>
<dbReference type="GO" id="GO:1990429">
    <property type="term" value="C:peroxisomal importomer complex"/>
    <property type="evidence" value="ECO:0007669"/>
    <property type="project" value="TreeGrafter"/>
</dbReference>
<reference evidence="14" key="1">
    <citation type="submission" date="2017-02" db="UniProtKB">
        <authorList>
            <consortium name="WormBaseParasite"/>
        </authorList>
    </citation>
    <scope>IDENTIFICATION</scope>
</reference>
<evidence type="ECO:0000256" key="10">
    <source>
        <dbReference type="RuleBase" id="RU367032"/>
    </source>
</evidence>
<feature type="region of interest" description="Disordered" evidence="11">
    <location>
        <begin position="1"/>
        <end position="23"/>
    </location>
</feature>
<evidence type="ECO:0000256" key="6">
    <source>
        <dbReference type="ARBA" id="ARBA00023140"/>
    </source>
</evidence>
<dbReference type="Pfam" id="PF04695">
    <property type="entry name" value="Pex14_N"/>
    <property type="match status" value="1"/>
</dbReference>
<evidence type="ECO:0000313" key="14">
    <source>
        <dbReference type="WBParaSite" id="EEL_0000619001-mRNA-1"/>
    </source>
</evidence>
<evidence type="ECO:0000256" key="11">
    <source>
        <dbReference type="SAM" id="MobiDB-lite"/>
    </source>
</evidence>
<name>A0A0R3RVP4_9BILA</name>
<dbReference type="GO" id="GO:0005102">
    <property type="term" value="F:signaling receptor binding"/>
    <property type="evidence" value="ECO:0007669"/>
    <property type="project" value="TreeGrafter"/>
</dbReference>
<keyword evidence="4" id="KW-0811">Translocation</keyword>
<dbReference type="InterPro" id="IPR006785">
    <property type="entry name" value="Pex14_N"/>
</dbReference>
<evidence type="ECO:0000256" key="3">
    <source>
        <dbReference type="ARBA" id="ARBA00022927"/>
    </source>
</evidence>
<comment type="subcellular location">
    <subcellularLocation>
        <location evidence="9 10">Peroxisome membrane</location>
    </subcellularLocation>
</comment>
<keyword evidence="5 10" id="KW-0472">Membrane</keyword>